<dbReference type="Proteomes" id="UP001320766">
    <property type="component" value="Unassembled WGS sequence"/>
</dbReference>
<sequence>MSEIQEPAFSKEHMNAVLAMVTATLELQEGGRSDDPMVLNAVARVANEVPRDVQLMASMHLIHLLVRQLARVEGRPVKDLWRDLMLVYADAWPEDEKPS</sequence>
<comment type="caution">
    <text evidence="1">The sequence shown here is derived from an EMBL/GenBank/DDBJ whole genome shotgun (WGS) entry which is preliminary data.</text>
</comment>
<dbReference type="RefSeq" id="WP_253776210.1">
    <property type="nucleotide sequence ID" value="NZ_BAAAVE010000017.1"/>
</dbReference>
<gene>
    <name evidence="1" type="ORF">HD595_006763</name>
</gene>
<protein>
    <recommendedName>
        <fullName evidence="3">DUF1844 domain-containing protein</fullName>
    </recommendedName>
</protein>
<evidence type="ECO:0000313" key="2">
    <source>
        <dbReference type="Proteomes" id="UP001320766"/>
    </source>
</evidence>
<reference evidence="1 2" key="1">
    <citation type="submission" date="2022-06" db="EMBL/GenBank/DDBJ databases">
        <title>Sequencing the genomes of 1000 actinobacteria strains.</title>
        <authorList>
            <person name="Klenk H.-P."/>
        </authorList>
    </citation>
    <scope>NUCLEOTIDE SEQUENCE [LARGE SCALE GENOMIC DNA]</scope>
    <source>
        <strain evidence="1 2">DSM 44170</strain>
    </source>
</reference>
<keyword evidence="2" id="KW-1185">Reference proteome</keyword>
<accession>A0ABT1K9E5</accession>
<evidence type="ECO:0008006" key="3">
    <source>
        <dbReference type="Google" id="ProtNLM"/>
    </source>
</evidence>
<dbReference type="EMBL" id="JAMZEC010000001">
    <property type="protein sequence ID" value="MCP2350641.1"/>
    <property type="molecule type" value="Genomic_DNA"/>
</dbReference>
<organism evidence="1 2">
    <name type="scientific">Nonomuraea roseoviolacea subsp. carminata</name>
    <dbReference type="NCBI Taxonomy" id="160689"/>
    <lineage>
        <taxon>Bacteria</taxon>
        <taxon>Bacillati</taxon>
        <taxon>Actinomycetota</taxon>
        <taxon>Actinomycetes</taxon>
        <taxon>Streptosporangiales</taxon>
        <taxon>Streptosporangiaceae</taxon>
        <taxon>Nonomuraea</taxon>
    </lineage>
</organism>
<evidence type="ECO:0000313" key="1">
    <source>
        <dbReference type="EMBL" id="MCP2350641.1"/>
    </source>
</evidence>
<proteinExistence type="predicted"/>
<name>A0ABT1K9E5_9ACTN</name>